<comment type="caution">
    <text evidence="1">The sequence shown here is derived from an EMBL/GenBank/DDBJ whole genome shotgun (WGS) entry which is preliminary data.</text>
</comment>
<dbReference type="AlphaFoldDB" id="A0A4S2FXC5"/>
<gene>
    <name evidence="1" type="ORF">E5333_07390</name>
</gene>
<reference evidence="1 2" key="1">
    <citation type="submission" date="2019-04" db="EMBL/GenBank/DDBJ databases">
        <title>Microbes associate with the intestines of laboratory mice.</title>
        <authorList>
            <person name="Navarre W."/>
            <person name="Wong E."/>
            <person name="Huang K."/>
            <person name="Tropini C."/>
            <person name="Ng K."/>
            <person name="Yu B."/>
        </authorList>
    </citation>
    <scope>NUCLEOTIDE SEQUENCE [LARGE SCALE GENOMIC DNA]</scope>
    <source>
        <strain evidence="1 2">NM06_A21</strain>
    </source>
</reference>
<evidence type="ECO:0008006" key="3">
    <source>
        <dbReference type="Google" id="ProtNLM"/>
    </source>
</evidence>
<evidence type="ECO:0000313" key="2">
    <source>
        <dbReference type="Proteomes" id="UP000306630"/>
    </source>
</evidence>
<name>A0A4S2FXC5_9BACT</name>
<dbReference type="EMBL" id="SRYD01000025">
    <property type="protein sequence ID" value="TGY74091.1"/>
    <property type="molecule type" value="Genomic_DNA"/>
</dbReference>
<proteinExistence type="predicted"/>
<protein>
    <recommendedName>
        <fullName evidence="3">Phage tail protein</fullName>
    </recommendedName>
</protein>
<evidence type="ECO:0000313" key="1">
    <source>
        <dbReference type="EMBL" id="TGY74091.1"/>
    </source>
</evidence>
<sequence length="163" mass="16854">MAVSNLQVLDVHGLNLIIQKLKDGTLVVGKAGSVDAAQLSGTIPLDKLPKAALERITIVETEAARLALTSDDVQNGDSIKVTQSGKMYAVVDDTKLGTEAAFTDYVVGTAAKAALADAVPWGGVTGKPTAFPPESHVHTPAECGVEAIPDETIEAIISGTYKS</sequence>
<organism evidence="1 2">
    <name type="scientific">Muribaculum intestinale</name>
    <dbReference type="NCBI Taxonomy" id="1796646"/>
    <lineage>
        <taxon>Bacteria</taxon>
        <taxon>Pseudomonadati</taxon>
        <taxon>Bacteroidota</taxon>
        <taxon>Bacteroidia</taxon>
        <taxon>Bacteroidales</taxon>
        <taxon>Muribaculaceae</taxon>
        <taxon>Muribaculum</taxon>
    </lineage>
</organism>
<dbReference type="Proteomes" id="UP000306630">
    <property type="component" value="Unassembled WGS sequence"/>
</dbReference>
<dbReference type="RefSeq" id="WP_135993211.1">
    <property type="nucleotide sequence ID" value="NZ_SRYD01000025.1"/>
</dbReference>
<accession>A0A4S2FXC5</accession>